<feature type="transmembrane region" description="Helical" evidence="7">
    <location>
        <begin position="381"/>
        <end position="403"/>
    </location>
</feature>
<keyword evidence="4 7" id="KW-1133">Transmembrane helix</keyword>
<evidence type="ECO:0000259" key="8">
    <source>
        <dbReference type="Pfam" id="PF02687"/>
    </source>
</evidence>
<proteinExistence type="inferred from homology"/>
<dbReference type="GO" id="GO:0022857">
    <property type="term" value="F:transmembrane transporter activity"/>
    <property type="evidence" value="ECO:0007669"/>
    <property type="project" value="TreeGrafter"/>
</dbReference>
<organism evidence="9 10">
    <name type="scientific">Catenuloplanes atrovinosus</name>
    <dbReference type="NCBI Taxonomy" id="137266"/>
    <lineage>
        <taxon>Bacteria</taxon>
        <taxon>Bacillati</taxon>
        <taxon>Actinomycetota</taxon>
        <taxon>Actinomycetes</taxon>
        <taxon>Micromonosporales</taxon>
        <taxon>Micromonosporaceae</taxon>
        <taxon>Catenuloplanes</taxon>
    </lineage>
</organism>
<feature type="transmembrane region" description="Helical" evidence="7">
    <location>
        <begin position="1004"/>
        <end position="1027"/>
    </location>
</feature>
<dbReference type="PANTHER" id="PTHR30572">
    <property type="entry name" value="MEMBRANE COMPONENT OF TRANSPORTER-RELATED"/>
    <property type="match status" value="1"/>
</dbReference>
<protein>
    <recommendedName>
        <fullName evidence="8">ABC3 transporter permease C-terminal domain-containing protein</fullName>
    </recommendedName>
</protein>
<reference evidence="9" key="1">
    <citation type="submission" date="2023-07" db="EMBL/GenBank/DDBJ databases">
        <title>Sequencing the genomes of 1000 actinobacteria strains.</title>
        <authorList>
            <person name="Klenk H.-P."/>
        </authorList>
    </citation>
    <scope>NUCLEOTIDE SEQUENCE</scope>
    <source>
        <strain evidence="9">DSM 44707</strain>
    </source>
</reference>
<sequence>MRLVVRRARAARSLLVAAVAATLIATALLTGLAGYSREVVDAGARGAVSAADGDQRSVLIRGAAGGTAAGLDQRDRAVRDRLAGGLGGRETTVSGAGYAAGRELTGETGTAQPDDDGTVYASVVFLDGLAEHADLVAGAWPGPDGVQAALAEDAAATLGVTVGDTVPILDRVTTRVTDVTVTGVWERRDPDDAYWRLAPEQSSTYGPFVVPREVFTREFLANASAAWLVEPDLDGVALDALHRVARDAAAVSEGLPEATGLSSSGLVTSDIGALADRLATADLVGRSALVTPMLLVVVLSGYALLLVAGLLTEQRRDETALLRARGAARNQLAGLAAREALLVVLPAAIVAPPLATWLVGAAGDLPLLREAAIDLHPAMDAPAWIVAGLAALGCALAMLAPALRRGGTYAGELAARARPARRTVFQRAGLDLLLVALAVLGWVQLRQYSSPLAGTGAGLGIDPLLAATPTIGVLGGAVVALRLLPPVTRLAERLVDRRQWISATFGAWQAGRRPHAGPVLLLTLAVAVSTVAWCLAGTSTRSGTDRADHQTGADLRLVEQDGVAPAGRLPAMTVLPGAATVLPAWRDSLRLGPENAPGDMIALDAAAAPGVVRIRDDLAGGDPERLFAGLADARRTAPVVPLPADATRLTGTFTADGTQSPIRTTAIYADAHGALLRAPLGEVPPGGTARFDVEIPAGVDRLAGFTVDSVAGAGSSLAWSLGGLAADGAPLALPGEWQGTDRAGRRTDVRAGPDGLRAAYAIGGESWRISSVSFAVVPRVAQSPAVPVVGTPQALSALRLDVGGTTRLALGGATVDVVVTGRADALPGATQPAALLVDLPSLSSAVFTTWGVTRTPQEWWVAARPGARAEVADAAATLRGLTVLDRVALGGETESDPYGVGARAALFAAAIGAVLLAAVGVAVDVRATGRRRLTEMAVLHTLGVGARQLARSLLIEQAFLAGLGVLVGLGVGIAVAATMAPLVVLTPSAERPVPEPLLRVDWPAVGVTGALLLGLALALSALSGVNLRRRLAVAQLRIGEDR</sequence>
<evidence type="ECO:0000256" key="4">
    <source>
        <dbReference type="ARBA" id="ARBA00022989"/>
    </source>
</evidence>
<evidence type="ECO:0000256" key="1">
    <source>
        <dbReference type="ARBA" id="ARBA00004651"/>
    </source>
</evidence>
<evidence type="ECO:0000256" key="3">
    <source>
        <dbReference type="ARBA" id="ARBA00022692"/>
    </source>
</evidence>
<comment type="subcellular location">
    <subcellularLocation>
        <location evidence="1">Cell membrane</location>
        <topology evidence="1">Multi-pass membrane protein</topology>
    </subcellularLocation>
</comment>
<dbReference type="AlphaFoldDB" id="A0AAE3YJV5"/>
<feature type="transmembrane region" description="Helical" evidence="7">
    <location>
        <begin position="958"/>
        <end position="984"/>
    </location>
</feature>
<evidence type="ECO:0000256" key="6">
    <source>
        <dbReference type="ARBA" id="ARBA00038076"/>
    </source>
</evidence>
<feature type="transmembrane region" description="Helical" evidence="7">
    <location>
        <begin position="519"/>
        <end position="538"/>
    </location>
</feature>
<keyword evidence="5 7" id="KW-0472">Membrane</keyword>
<dbReference type="GO" id="GO:0005886">
    <property type="term" value="C:plasma membrane"/>
    <property type="evidence" value="ECO:0007669"/>
    <property type="project" value="UniProtKB-SubCell"/>
</dbReference>
<dbReference type="InterPro" id="IPR050250">
    <property type="entry name" value="Macrolide_Exporter_MacB"/>
</dbReference>
<keyword evidence="2" id="KW-1003">Cell membrane</keyword>
<dbReference type="RefSeq" id="WP_310364989.1">
    <property type="nucleotide sequence ID" value="NZ_JAVDYB010000001.1"/>
</dbReference>
<accession>A0AAE3YJV5</accession>
<evidence type="ECO:0000256" key="2">
    <source>
        <dbReference type="ARBA" id="ARBA00022475"/>
    </source>
</evidence>
<feature type="domain" description="ABC3 transporter permease C-terminal" evidence="8">
    <location>
        <begin position="908"/>
        <end position="1029"/>
    </location>
</feature>
<keyword evidence="10" id="KW-1185">Reference proteome</keyword>
<dbReference type="EMBL" id="JAVDYB010000001">
    <property type="protein sequence ID" value="MDR7274820.1"/>
    <property type="molecule type" value="Genomic_DNA"/>
</dbReference>
<evidence type="ECO:0000313" key="10">
    <source>
        <dbReference type="Proteomes" id="UP001183643"/>
    </source>
</evidence>
<keyword evidence="3 7" id="KW-0812">Transmembrane</keyword>
<evidence type="ECO:0000256" key="7">
    <source>
        <dbReference type="SAM" id="Phobius"/>
    </source>
</evidence>
<evidence type="ECO:0000313" key="9">
    <source>
        <dbReference type="EMBL" id="MDR7274820.1"/>
    </source>
</evidence>
<comment type="similarity">
    <text evidence="6">Belongs to the ABC-4 integral membrane protein family.</text>
</comment>
<feature type="transmembrane region" description="Helical" evidence="7">
    <location>
        <begin position="424"/>
        <end position="444"/>
    </location>
</feature>
<dbReference type="PANTHER" id="PTHR30572:SF4">
    <property type="entry name" value="ABC TRANSPORTER PERMEASE YTRF"/>
    <property type="match status" value="1"/>
</dbReference>
<feature type="transmembrane region" description="Helical" evidence="7">
    <location>
        <begin position="332"/>
        <end position="361"/>
    </location>
</feature>
<comment type="caution">
    <text evidence="9">The sequence shown here is derived from an EMBL/GenBank/DDBJ whole genome shotgun (WGS) entry which is preliminary data.</text>
</comment>
<dbReference type="Pfam" id="PF02687">
    <property type="entry name" value="FtsX"/>
    <property type="match status" value="2"/>
</dbReference>
<dbReference type="Proteomes" id="UP001183643">
    <property type="component" value="Unassembled WGS sequence"/>
</dbReference>
<name>A0AAE3YJV5_9ACTN</name>
<gene>
    <name evidence="9" type="ORF">J2S41_001598</name>
</gene>
<feature type="transmembrane region" description="Helical" evidence="7">
    <location>
        <begin position="464"/>
        <end position="484"/>
    </location>
</feature>
<feature type="transmembrane region" description="Helical" evidence="7">
    <location>
        <begin position="904"/>
        <end position="923"/>
    </location>
</feature>
<evidence type="ECO:0000256" key="5">
    <source>
        <dbReference type="ARBA" id="ARBA00023136"/>
    </source>
</evidence>
<dbReference type="InterPro" id="IPR003838">
    <property type="entry name" value="ABC3_permease_C"/>
</dbReference>
<feature type="domain" description="ABC3 transporter permease C-terminal" evidence="8">
    <location>
        <begin position="293"/>
        <end position="404"/>
    </location>
</feature>
<feature type="transmembrane region" description="Helical" evidence="7">
    <location>
        <begin position="289"/>
        <end position="311"/>
    </location>
</feature>